<sequence>MRPITGLLCLPLLLTSLPAFAGPAEDADALVDRWAATYSANDSEALVKLYTPDAILLGTTSPVMSEGTEQIRTYFKDLAGSGRKNAIVERRTIVLDEKAVVTTGFYNFARASEGDVPRPSRFTMLIVKRDGQWMIRHHHSSPKAATRQ</sequence>
<name>A0ABS8KMW6_9HYPH</name>
<reference evidence="3 4" key="1">
    <citation type="submission" date="2021-11" db="EMBL/GenBank/DDBJ databases">
        <authorList>
            <person name="Lee D.-H."/>
            <person name="Kim S.-B."/>
        </authorList>
    </citation>
    <scope>NUCLEOTIDE SEQUENCE [LARGE SCALE GENOMIC DNA]</scope>
    <source>
        <strain evidence="3 4">KCTC 52223</strain>
    </source>
</reference>
<evidence type="ECO:0000313" key="4">
    <source>
        <dbReference type="Proteomes" id="UP001198862"/>
    </source>
</evidence>
<comment type="caution">
    <text evidence="3">The sequence shown here is derived from an EMBL/GenBank/DDBJ whole genome shotgun (WGS) entry which is preliminary data.</text>
</comment>
<dbReference type="Pfam" id="PF13474">
    <property type="entry name" value="SnoaL_3"/>
    <property type="match status" value="1"/>
</dbReference>
<dbReference type="Gene3D" id="3.10.450.50">
    <property type="match status" value="1"/>
</dbReference>
<gene>
    <name evidence="3" type="ORF">LJ725_00265</name>
</gene>
<proteinExistence type="predicted"/>
<dbReference type="Proteomes" id="UP001198862">
    <property type="component" value="Unassembled WGS sequence"/>
</dbReference>
<dbReference type="SUPFAM" id="SSF54427">
    <property type="entry name" value="NTF2-like"/>
    <property type="match status" value="1"/>
</dbReference>
<evidence type="ECO:0000259" key="2">
    <source>
        <dbReference type="Pfam" id="PF13474"/>
    </source>
</evidence>
<dbReference type="EMBL" id="JAJISD010000001">
    <property type="protein sequence ID" value="MCC8427385.1"/>
    <property type="molecule type" value="Genomic_DNA"/>
</dbReference>
<dbReference type="NCBIfam" id="TIGR02246">
    <property type="entry name" value="SgcJ/EcaC family oxidoreductase"/>
    <property type="match status" value="1"/>
</dbReference>
<dbReference type="InterPro" id="IPR037401">
    <property type="entry name" value="SnoaL-like"/>
</dbReference>
<dbReference type="InterPro" id="IPR011944">
    <property type="entry name" value="Steroid_delta5-4_isomerase"/>
</dbReference>
<dbReference type="InterPro" id="IPR032710">
    <property type="entry name" value="NTF2-like_dom_sf"/>
</dbReference>
<evidence type="ECO:0000313" key="3">
    <source>
        <dbReference type="EMBL" id="MCC8427385.1"/>
    </source>
</evidence>
<keyword evidence="1" id="KW-0732">Signal</keyword>
<protein>
    <submittedName>
        <fullName evidence="3">Nuclear transport factor 2 family protein</fullName>
    </submittedName>
</protein>
<keyword evidence="4" id="KW-1185">Reference proteome</keyword>
<feature type="chain" id="PRO_5046310558" evidence="1">
    <location>
        <begin position="22"/>
        <end position="148"/>
    </location>
</feature>
<organism evidence="3 4">
    <name type="scientific">Reyranella aquatilis</name>
    <dbReference type="NCBI Taxonomy" id="2035356"/>
    <lineage>
        <taxon>Bacteria</taxon>
        <taxon>Pseudomonadati</taxon>
        <taxon>Pseudomonadota</taxon>
        <taxon>Alphaproteobacteria</taxon>
        <taxon>Hyphomicrobiales</taxon>
        <taxon>Reyranellaceae</taxon>
        <taxon>Reyranella</taxon>
    </lineage>
</organism>
<dbReference type="RefSeq" id="WP_230548624.1">
    <property type="nucleotide sequence ID" value="NZ_JAJISD010000001.1"/>
</dbReference>
<feature type="domain" description="SnoaL-like" evidence="2">
    <location>
        <begin position="29"/>
        <end position="142"/>
    </location>
</feature>
<accession>A0ABS8KMW6</accession>
<feature type="signal peptide" evidence="1">
    <location>
        <begin position="1"/>
        <end position="21"/>
    </location>
</feature>
<evidence type="ECO:0000256" key="1">
    <source>
        <dbReference type="SAM" id="SignalP"/>
    </source>
</evidence>